<dbReference type="PANTHER" id="PTHR33371">
    <property type="entry name" value="INTERMEMBRANE PHOSPHOLIPID TRANSPORT SYSTEM BINDING PROTEIN MLAD-RELATED"/>
    <property type="match status" value="1"/>
</dbReference>
<sequence>MSTLRSTIAARPRAALGVVGVVIASLFLTIATSSASDLVRVGQPLTLYAETDDAGALIEGNDVRMFGVKVGVVSDLVVVDNDTARMTLELMSTETPIHTDATLKIRPVSLLGERYADLDPGTPDAPVAENGYTLPTEQTSRAVDLDEVLDAVDQPTGRALSLLLTTLGEGVAGNGENAAEALTELAPSMREADELVTVLDGQTATLQRLIDAFAPVIASLGVNGGGTTDALVDSAAQLLDATAEERVALEATLDRLPSTLKTAQRTLTSLSGLADQATPALSSARPFTDQLNQIAGEASAFSRAAEPAISTLKPVLAQARQLVREATPLVAQLNSSSDAMVADARNGSRFLMDLTDHLGGLLDFITYWSLTTNGKDGLSHYFRVQVVVNSDSVTSLVPPLLPSAPASGNGPGGPSLIPDLPDILGALPDIANSLPELPLLGGLGDLGGLGGLLKGAEKTQKNEGASKREQTPAADPNSATGLTIAQEQALLTMLTGGAS</sequence>
<feature type="compositionally biased region" description="Basic and acidic residues" evidence="1">
    <location>
        <begin position="457"/>
        <end position="470"/>
    </location>
</feature>
<evidence type="ECO:0000256" key="1">
    <source>
        <dbReference type="SAM" id="MobiDB-lite"/>
    </source>
</evidence>
<evidence type="ECO:0000313" key="3">
    <source>
        <dbReference type="EMBL" id="CAB4753585.1"/>
    </source>
</evidence>
<gene>
    <name evidence="3" type="ORF">UFOPK2761_02139</name>
</gene>
<dbReference type="PANTHER" id="PTHR33371:SF4">
    <property type="entry name" value="INTERMEMBRANE PHOSPHOLIPID TRANSPORT SYSTEM BINDING PROTEIN MLAD"/>
    <property type="match status" value="1"/>
</dbReference>
<dbReference type="AlphaFoldDB" id="A0A6J6U2P1"/>
<feature type="region of interest" description="Disordered" evidence="1">
    <location>
        <begin position="457"/>
        <end position="480"/>
    </location>
</feature>
<feature type="domain" description="Mce/MlaD" evidence="2">
    <location>
        <begin position="44"/>
        <end position="121"/>
    </location>
</feature>
<reference evidence="3" key="1">
    <citation type="submission" date="2020-05" db="EMBL/GenBank/DDBJ databases">
        <authorList>
            <person name="Chiriac C."/>
            <person name="Salcher M."/>
            <person name="Ghai R."/>
            <person name="Kavagutti S V."/>
        </authorList>
    </citation>
    <scope>NUCLEOTIDE SEQUENCE</scope>
</reference>
<dbReference type="InterPro" id="IPR003399">
    <property type="entry name" value="Mce/MlaD"/>
</dbReference>
<name>A0A6J6U2P1_9ZZZZ</name>
<dbReference type="Pfam" id="PF02470">
    <property type="entry name" value="MlaD"/>
    <property type="match status" value="1"/>
</dbReference>
<organism evidence="3">
    <name type="scientific">freshwater metagenome</name>
    <dbReference type="NCBI Taxonomy" id="449393"/>
    <lineage>
        <taxon>unclassified sequences</taxon>
        <taxon>metagenomes</taxon>
        <taxon>ecological metagenomes</taxon>
    </lineage>
</organism>
<dbReference type="InterPro" id="IPR052336">
    <property type="entry name" value="MlaD_Phospholipid_Transporter"/>
</dbReference>
<evidence type="ECO:0000259" key="2">
    <source>
        <dbReference type="Pfam" id="PF02470"/>
    </source>
</evidence>
<protein>
    <submittedName>
        <fullName evidence="3">Unannotated protein</fullName>
    </submittedName>
</protein>
<proteinExistence type="predicted"/>
<dbReference type="EMBL" id="CAEZYQ010000016">
    <property type="protein sequence ID" value="CAB4753585.1"/>
    <property type="molecule type" value="Genomic_DNA"/>
</dbReference>
<accession>A0A6J6U2P1</accession>